<dbReference type="RefSeq" id="XP_029241386.1">
    <property type="nucleotide sequence ID" value="XM_029378768.1"/>
</dbReference>
<dbReference type="InterPro" id="IPR036339">
    <property type="entry name" value="PUB-like_dom_sf"/>
</dbReference>
<sequence>MNGLLRLHRLLHRQASAECRRKALEVLDRVFTNIVTYPSSEKYRRINMASVMWERYVASSFYLFQFLEWLESLGFVHDAEHSVLQFGGDELNGVIGAREEVRILCEAYLVPCSKEDNKGSVEGKQLLSLLRFIAGLTDNGGLGSDVPLQAKDAQQACINSETWDNVKSLLYVAVLSRVCAERGGVDFGSQTASQPPLTLRRSWAWSSLIEAACEVSLSQMEDDFSVVEAELFDSYEHINYGASDITDSLKESVRRRVAEKHKNDFSSSDQKFAHVHAEVNYVATRLIADIASCMEQVAVLEETQGMVRRDRLEAHKLLNKFREDADIGYLHSLKEEWRERLEAAKEKHGKPFVYLQTSASESYAR</sequence>
<evidence type="ECO:0000313" key="2">
    <source>
        <dbReference type="EMBL" id="RNF10160.1"/>
    </source>
</evidence>
<dbReference type="EMBL" id="MKGL01000036">
    <property type="protein sequence ID" value="RNF10160.1"/>
    <property type="molecule type" value="Genomic_DNA"/>
</dbReference>
<organism evidence="2 3">
    <name type="scientific">Trypanosoma rangeli</name>
    <dbReference type="NCBI Taxonomy" id="5698"/>
    <lineage>
        <taxon>Eukaryota</taxon>
        <taxon>Discoba</taxon>
        <taxon>Euglenozoa</taxon>
        <taxon>Kinetoplastea</taxon>
        <taxon>Metakinetoplastina</taxon>
        <taxon>Trypanosomatida</taxon>
        <taxon>Trypanosomatidae</taxon>
        <taxon>Trypanosoma</taxon>
        <taxon>Herpetosoma</taxon>
    </lineage>
</organism>
<name>A0A422NXE9_TRYRA</name>
<proteinExistence type="predicted"/>
<dbReference type="SUPFAM" id="SSF143503">
    <property type="entry name" value="PUG domain-like"/>
    <property type="match status" value="1"/>
</dbReference>
<feature type="domain" description="PUB" evidence="1">
    <location>
        <begin position="18"/>
        <end position="85"/>
    </location>
</feature>
<dbReference type="Pfam" id="PF09409">
    <property type="entry name" value="PUB"/>
    <property type="match status" value="1"/>
</dbReference>
<evidence type="ECO:0000313" key="3">
    <source>
        <dbReference type="Proteomes" id="UP000283634"/>
    </source>
</evidence>
<dbReference type="CDD" id="cd09212">
    <property type="entry name" value="PUB"/>
    <property type="match status" value="1"/>
</dbReference>
<dbReference type="GeneID" id="40325670"/>
<accession>A0A422NXE9</accession>
<dbReference type="Gene3D" id="1.20.58.2190">
    <property type="match status" value="1"/>
</dbReference>
<gene>
    <name evidence="2" type="ORF">TraAM80_01737</name>
</gene>
<protein>
    <recommendedName>
        <fullName evidence="1">PUB domain-containing protein</fullName>
    </recommendedName>
</protein>
<dbReference type="InterPro" id="IPR018997">
    <property type="entry name" value="PUB_domain"/>
</dbReference>
<dbReference type="Proteomes" id="UP000283634">
    <property type="component" value="Unassembled WGS sequence"/>
</dbReference>
<keyword evidence="3" id="KW-1185">Reference proteome</keyword>
<dbReference type="OrthoDB" id="263816at2759"/>
<dbReference type="OMA" id="CIEQISV"/>
<reference evidence="2 3" key="1">
    <citation type="journal article" date="2018" name="BMC Genomics">
        <title>Genomic comparison of Trypanosoma conorhini and Trypanosoma rangeli to Trypanosoma cruzi strains of high and low virulence.</title>
        <authorList>
            <person name="Bradwell K.R."/>
            <person name="Koparde V.N."/>
            <person name="Matveyev A.V."/>
            <person name="Serrano M.G."/>
            <person name="Alves J.M."/>
            <person name="Parikh H."/>
            <person name="Huang B."/>
            <person name="Lee V."/>
            <person name="Espinosa-Alvarez O."/>
            <person name="Ortiz P.A."/>
            <person name="Costa-Martins A.G."/>
            <person name="Teixeira M.M."/>
            <person name="Buck G.A."/>
        </authorList>
    </citation>
    <scope>NUCLEOTIDE SEQUENCE [LARGE SCALE GENOMIC DNA]</scope>
    <source>
        <strain evidence="2 3">AM80</strain>
    </source>
</reference>
<evidence type="ECO:0000259" key="1">
    <source>
        <dbReference type="Pfam" id="PF09409"/>
    </source>
</evidence>
<comment type="caution">
    <text evidence="2">The sequence shown here is derived from an EMBL/GenBank/DDBJ whole genome shotgun (WGS) entry which is preliminary data.</text>
</comment>
<dbReference type="AlphaFoldDB" id="A0A422NXE9"/>